<reference evidence="1" key="1">
    <citation type="submission" date="2020-03" db="EMBL/GenBank/DDBJ databases">
        <title>Genome of Pelagibius litoralis DSM 21314T.</title>
        <authorList>
            <person name="Wang G."/>
        </authorList>
    </citation>
    <scope>NUCLEOTIDE SEQUENCE</scope>
    <source>
        <strain evidence="1">DSM 21314</strain>
    </source>
</reference>
<evidence type="ECO:0000313" key="1">
    <source>
        <dbReference type="EMBL" id="NIA70734.1"/>
    </source>
</evidence>
<comment type="caution">
    <text evidence="1">The sequence shown here is derived from an EMBL/GenBank/DDBJ whole genome shotgun (WGS) entry which is preliminary data.</text>
</comment>
<gene>
    <name evidence="1" type="ORF">HBA54_19220</name>
</gene>
<proteinExistence type="predicted"/>
<protein>
    <submittedName>
        <fullName evidence="1">Uncharacterized protein</fullName>
    </submittedName>
</protein>
<dbReference type="EMBL" id="JAAQPH010000016">
    <property type="protein sequence ID" value="NIA70734.1"/>
    <property type="molecule type" value="Genomic_DNA"/>
</dbReference>
<sequence>MRTEKLRAVTVSMGETYNEHFEVGLGDVTSIEWGTINGHMAHLDTVRVFVNGKLSSEHPFCNCLSVFFVPQEGE</sequence>
<organism evidence="1 2">
    <name type="scientific">Pelagibius litoralis</name>
    <dbReference type="NCBI Taxonomy" id="374515"/>
    <lineage>
        <taxon>Bacteria</taxon>
        <taxon>Pseudomonadati</taxon>
        <taxon>Pseudomonadota</taxon>
        <taxon>Alphaproteobacteria</taxon>
        <taxon>Rhodospirillales</taxon>
        <taxon>Rhodovibrionaceae</taxon>
        <taxon>Pelagibius</taxon>
    </lineage>
</organism>
<evidence type="ECO:0000313" key="2">
    <source>
        <dbReference type="Proteomes" id="UP000761264"/>
    </source>
</evidence>
<accession>A0A967F0D1</accession>
<name>A0A967F0D1_9PROT</name>
<dbReference type="AlphaFoldDB" id="A0A967F0D1"/>
<dbReference type="Proteomes" id="UP000761264">
    <property type="component" value="Unassembled WGS sequence"/>
</dbReference>
<keyword evidence="2" id="KW-1185">Reference proteome</keyword>
<dbReference type="RefSeq" id="WP_167227660.1">
    <property type="nucleotide sequence ID" value="NZ_JAAQPH010000016.1"/>
</dbReference>